<organism evidence="1 2">
    <name type="scientific">Desulfomicrobium baculatum (strain DSM 4028 / VKM B-1378 / X)</name>
    <name type="common">Desulfovibrio baculatus</name>
    <dbReference type="NCBI Taxonomy" id="525897"/>
    <lineage>
        <taxon>Bacteria</taxon>
        <taxon>Pseudomonadati</taxon>
        <taxon>Thermodesulfobacteriota</taxon>
        <taxon>Desulfovibrionia</taxon>
        <taxon>Desulfovibrionales</taxon>
        <taxon>Desulfomicrobiaceae</taxon>
        <taxon>Desulfomicrobium</taxon>
    </lineage>
</organism>
<dbReference type="PANTHER" id="PTHR48100">
    <property type="entry name" value="BROAD-SPECIFICITY PHOSPHATASE YOR283W-RELATED"/>
    <property type="match status" value="1"/>
</dbReference>
<dbReference type="Gene3D" id="3.40.50.1240">
    <property type="entry name" value="Phosphoglycerate mutase-like"/>
    <property type="match status" value="1"/>
</dbReference>
<proteinExistence type="predicted"/>
<dbReference type="Proteomes" id="UP000002216">
    <property type="component" value="Chromosome"/>
</dbReference>
<evidence type="ECO:0000313" key="1">
    <source>
        <dbReference type="EMBL" id="ACU89646.1"/>
    </source>
</evidence>
<dbReference type="CDD" id="cd07067">
    <property type="entry name" value="HP_PGM_like"/>
    <property type="match status" value="1"/>
</dbReference>
<dbReference type="EMBL" id="CP001629">
    <property type="protein sequence ID" value="ACU89646.1"/>
    <property type="molecule type" value="Genomic_DNA"/>
</dbReference>
<keyword evidence="2" id="KW-1185">Reference proteome</keyword>
<dbReference type="HOGENOM" id="CLU_033323_8_4_7"/>
<dbReference type="Pfam" id="PF00300">
    <property type="entry name" value="His_Phos_1"/>
    <property type="match status" value="1"/>
</dbReference>
<dbReference type="AlphaFoldDB" id="C7LUB1"/>
<dbReference type="InterPro" id="IPR050275">
    <property type="entry name" value="PGM_Phosphatase"/>
</dbReference>
<dbReference type="InterPro" id="IPR029033">
    <property type="entry name" value="His_PPase_superfam"/>
</dbReference>
<dbReference type="eggNOG" id="COG0406">
    <property type="taxonomic scope" value="Bacteria"/>
</dbReference>
<dbReference type="GO" id="GO:0016791">
    <property type="term" value="F:phosphatase activity"/>
    <property type="evidence" value="ECO:0007669"/>
    <property type="project" value="TreeGrafter"/>
</dbReference>
<dbReference type="SMART" id="SM00855">
    <property type="entry name" value="PGAM"/>
    <property type="match status" value="1"/>
</dbReference>
<dbReference type="SUPFAM" id="SSF53254">
    <property type="entry name" value="Phosphoglycerate mutase-like"/>
    <property type="match status" value="1"/>
</dbReference>
<reference evidence="1 2" key="1">
    <citation type="journal article" date="2009" name="Stand. Genomic Sci.">
        <title>Complete genome sequence of Desulfomicrobium baculatum type strain (X).</title>
        <authorList>
            <person name="Copeland A."/>
            <person name="Spring S."/>
            <person name="Goker M."/>
            <person name="Schneider S."/>
            <person name="Lapidus A."/>
            <person name="Del Rio T.G."/>
            <person name="Tice H."/>
            <person name="Cheng J.F."/>
            <person name="Chen F."/>
            <person name="Nolan M."/>
            <person name="Bruce D."/>
            <person name="Goodwin L."/>
            <person name="Pitluck S."/>
            <person name="Ivanova N."/>
            <person name="Mavrommatis K."/>
            <person name="Ovchinnikova G."/>
            <person name="Pati A."/>
            <person name="Chen A."/>
            <person name="Palaniappan K."/>
            <person name="Land M."/>
            <person name="Hauser L."/>
            <person name="Chang Y.J."/>
            <person name="Jeffries C.C."/>
            <person name="Meincke L."/>
            <person name="Sims D."/>
            <person name="Brettin T."/>
            <person name="Detter J.C."/>
            <person name="Han C."/>
            <person name="Chain P."/>
            <person name="Bristow J."/>
            <person name="Eisen J.A."/>
            <person name="Markowitz V."/>
            <person name="Hugenholtz P."/>
            <person name="Kyrpides N.C."/>
            <person name="Klenk H.P."/>
            <person name="Lucas S."/>
        </authorList>
    </citation>
    <scope>NUCLEOTIDE SEQUENCE [LARGE SCALE GENOMIC DNA]</scope>
    <source>
        <strain evidence="2">DSM 4028 / VKM B-1378 / X</strain>
    </source>
</reference>
<dbReference type="RefSeq" id="WP_015773737.1">
    <property type="nucleotide sequence ID" value="NC_013173.1"/>
</dbReference>
<dbReference type="STRING" id="525897.Dbac_1553"/>
<dbReference type="KEGG" id="dba:Dbac_1553"/>
<name>C7LUB1_DESBD</name>
<gene>
    <name evidence="1" type="ordered locus">Dbac_1553</name>
</gene>
<sequence length="200" mass="22222">MSEIYLIRHGEITQSSPRRFVGQSDLPLTDRGRKQMRSVAEYLAGRGLARLLCSPLSRCMESAGIVGMALGLEPEVVPNLREIGLGVWEGLTVEEVRERFSGDYEARGRDLARFRPAGGESFADLERRAWAAFEVLSDFKSPQAIVAHGGVNRVLLCRILGMPLENLFRLGQDYGCVNVVRTGRDGFCVEVMNFRESSAQ</sequence>
<dbReference type="OrthoDB" id="9781415at2"/>
<protein>
    <submittedName>
        <fullName evidence="1">Phosphoglycerate mutase</fullName>
    </submittedName>
</protein>
<dbReference type="PIRSF" id="PIRSF000709">
    <property type="entry name" value="6PFK_2-Ptase"/>
    <property type="match status" value="1"/>
</dbReference>
<evidence type="ECO:0000313" key="2">
    <source>
        <dbReference type="Proteomes" id="UP000002216"/>
    </source>
</evidence>
<dbReference type="InterPro" id="IPR013078">
    <property type="entry name" value="His_Pase_superF_clade-1"/>
</dbReference>
<accession>C7LUB1</accession>